<dbReference type="PROSITE" id="PS51186">
    <property type="entry name" value="GNAT"/>
    <property type="match status" value="1"/>
</dbReference>
<accession>A0A837G5N2</accession>
<organism evidence="1">
    <name type="scientific">Vibrio coralliilyticus</name>
    <dbReference type="NCBI Taxonomy" id="190893"/>
    <lineage>
        <taxon>Bacteria</taxon>
        <taxon>Pseudomonadati</taxon>
        <taxon>Pseudomonadota</taxon>
        <taxon>Gammaproteobacteria</taxon>
        <taxon>Vibrionales</taxon>
        <taxon>Vibrionaceae</taxon>
        <taxon>Vibrio</taxon>
    </lineage>
</organism>
<dbReference type="EMBL" id="JXXR01000012">
    <property type="protein sequence ID" value="KJY72852.1"/>
    <property type="molecule type" value="Genomic_DNA"/>
</dbReference>
<comment type="caution">
    <text evidence="1">The sequence shown here is derived from an EMBL/GenBank/DDBJ whole genome shotgun (WGS) entry which is preliminary data.</text>
</comment>
<proteinExistence type="predicted"/>
<dbReference type="AlphaFoldDB" id="A0A837G5N2"/>
<dbReference type="SUPFAM" id="SSF55729">
    <property type="entry name" value="Acyl-CoA N-acyltransferases (Nat)"/>
    <property type="match status" value="1"/>
</dbReference>
<dbReference type="GO" id="GO:0016747">
    <property type="term" value="F:acyltransferase activity, transferring groups other than amino-acyl groups"/>
    <property type="evidence" value="ECO:0007669"/>
    <property type="project" value="InterPro"/>
</dbReference>
<dbReference type="RefSeq" id="WP_045986023.1">
    <property type="nucleotide sequence ID" value="NZ_CP063052.1"/>
</dbReference>
<name>A0A837G5N2_9VIBR</name>
<dbReference type="InterPro" id="IPR000182">
    <property type="entry name" value="GNAT_dom"/>
</dbReference>
<dbReference type="InterPro" id="IPR016181">
    <property type="entry name" value="Acyl_CoA_acyltransferase"/>
</dbReference>
<dbReference type="Pfam" id="PF13673">
    <property type="entry name" value="Acetyltransf_10"/>
    <property type="match status" value="1"/>
</dbReference>
<sequence>MLEWRVKRFVELSVNELYDFLRLRVDIFIVEQQAPYSDLDGKDTHHETRHVMGYEGEKLVAYSRLMPQGLGYPEEVLELIDPKANDVSIGRVIVAQSHRGRQIGHDLMKLSFNTVREIYTSSAIFISSQEHLKDYYGAYGFEVITGRYYEDGCTMLGLRYTP</sequence>
<gene>
    <name evidence="1" type="ORF">TW71_11830</name>
</gene>
<protein>
    <submittedName>
        <fullName evidence="1">Acyltransferase</fullName>
    </submittedName>
</protein>
<reference evidence="1" key="1">
    <citation type="journal article" date="2015" name="BMC Genomics">
        <title>Genome mining reveals unlocked bioactive potential of marine Gram-negative bacteria.</title>
        <authorList>
            <person name="Machado H."/>
            <person name="Sonnenschein E.C."/>
            <person name="Melchiorsen J."/>
            <person name="Gram L."/>
        </authorList>
    </citation>
    <scope>NUCLEOTIDE SEQUENCE</scope>
    <source>
        <strain evidence="1">S2052</strain>
    </source>
</reference>
<dbReference type="Gene3D" id="3.40.630.30">
    <property type="match status" value="1"/>
</dbReference>
<keyword evidence="1" id="KW-0808">Transferase</keyword>
<evidence type="ECO:0000313" key="1">
    <source>
        <dbReference type="EMBL" id="KJY72852.1"/>
    </source>
</evidence>
<keyword evidence="1" id="KW-0012">Acyltransferase</keyword>